<keyword evidence="2" id="KW-1185">Reference proteome</keyword>
<dbReference type="AlphaFoldDB" id="B2ICE6"/>
<evidence type="ECO:0000313" key="2">
    <source>
        <dbReference type="Proteomes" id="UP000001695"/>
    </source>
</evidence>
<evidence type="ECO:0000313" key="1">
    <source>
        <dbReference type="EMBL" id="ACB96743.1"/>
    </source>
</evidence>
<dbReference type="HOGENOM" id="CLU_1884083_0_0_5"/>
<dbReference type="RefSeq" id="WP_012386091.1">
    <property type="nucleotide sequence ID" value="NC_010581.1"/>
</dbReference>
<dbReference type="EMBL" id="CP001016">
    <property type="protein sequence ID" value="ACB96743.1"/>
    <property type="molecule type" value="Genomic_DNA"/>
</dbReference>
<reference evidence="2" key="1">
    <citation type="submission" date="2008-03" db="EMBL/GenBank/DDBJ databases">
        <title>Complete sequence of chromosome of Beijerinckia indica subsp. indica ATCC 9039.</title>
        <authorList>
            <consortium name="US DOE Joint Genome Institute"/>
            <person name="Copeland A."/>
            <person name="Lucas S."/>
            <person name="Lapidus A."/>
            <person name="Glavina del Rio T."/>
            <person name="Dalin E."/>
            <person name="Tice H."/>
            <person name="Bruce D."/>
            <person name="Goodwin L."/>
            <person name="Pitluck S."/>
            <person name="LaButti K."/>
            <person name="Schmutz J."/>
            <person name="Larimer F."/>
            <person name="Land M."/>
            <person name="Hauser L."/>
            <person name="Kyrpides N."/>
            <person name="Mikhailova N."/>
            <person name="Dunfield P.F."/>
            <person name="Dedysh S.N."/>
            <person name="Liesack W."/>
            <person name="Saw J.H."/>
            <person name="Alam M."/>
            <person name="Chen Y."/>
            <person name="Murrell J.C."/>
            <person name="Richardson P."/>
        </authorList>
    </citation>
    <scope>NUCLEOTIDE SEQUENCE [LARGE SCALE GENOMIC DNA]</scope>
    <source>
        <strain evidence="2">ATCC 9039 / DSM 1715 / NCIMB 8712</strain>
    </source>
</reference>
<dbReference type="KEGG" id="bid:Bind_3183"/>
<sequence>MPNAPVTAAAAGLPNSRRDFLEKMIQATAGASLAYAAASVVKAHAEPVHDPLLETIRAYEAGAAAFNAIPIGALNFENEDQLIDDTFGRHQDRLFAWKTPARTREGAMAALRLAKKEMEDTSELGYPLLLAALAYFEAEEAEARS</sequence>
<protein>
    <submittedName>
        <fullName evidence="1">Uncharacterized protein</fullName>
    </submittedName>
</protein>
<proteinExistence type="predicted"/>
<organism evidence="1 2">
    <name type="scientific">Beijerinckia indica subsp. indica (strain ATCC 9039 / DSM 1715 / NCIMB 8712)</name>
    <dbReference type="NCBI Taxonomy" id="395963"/>
    <lineage>
        <taxon>Bacteria</taxon>
        <taxon>Pseudomonadati</taxon>
        <taxon>Pseudomonadota</taxon>
        <taxon>Alphaproteobacteria</taxon>
        <taxon>Hyphomicrobiales</taxon>
        <taxon>Beijerinckiaceae</taxon>
        <taxon>Beijerinckia</taxon>
    </lineage>
</organism>
<accession>B2ICE6</accession>
<name>B2ICE6_BEII9</name>
<dbReference type="InterPro" id="IPR006311">
    <property type="entry name" value="TAT_signal"/>
</dbReference>
<gene>
    <name evidence="1" type="ordered locus">Bind_3183</name>
</gene>
<dbReference type="PROSITE" id="PS51318">
    <property type="entry name" value="TAT"/>
    <property type="match status" value="1"/>
</dbReference>
<dbReference type="Proteomes" id="UP000001695">
    <property type="component" value="Chromosome"/>
</dbReference>
<dbReference type="OrthoDB" id="8098202at2"/>
<reference evidence="1 2" key="2">
    <citation type="journal article" date="2010" name="J. Bacteriol.">
        <title>Complete genome sequence of Beijerinckia indica subsp. indica.</title>
        <authorList>
            <person name="Tamas I."/>
            <person name="Dedysh S.N."/>
            <person name="Liesack W."/>
            <person name="Stott M.B."/>
            <person name="Alam M."/>
            <person name="Murrell J.C."/>
            <person name="Dunfield P.F."/>
        </authorList>
    </citation>
    <scope>NUCLEOTIDE SEQUENCE [LARGE SCALE GENOMIC DNA]</scope>
    <source>
        <strain evidence="2">ATCC 9039 / DSM 1715 / NCIMB 8712</strain>
    </source>
</reference>
<dbReference type="STRING" id="395963.Bind_3183"/>
<dbReference type="eggNOG" id="ENOG5033MN3">
    <property type="taxonomic scope" value="Bacteria"/>
</dbReference>